<dbReference type="PANTHER" id="PTHR43736">
    <property type="entry name" value="ADP-RIBOSE PYROPHOSPHATASE"/>
    <property type="match status" value="1"/>
</dbReference>
<dbReference type="GO" id="GO:0016787">
    <property type="term" value="F:hydrolase activity"/>
    <property type="evidence" value="ECO:0007669"/>
    <property type="project" value="UniProtKB-KW"/>
</dbReference>
<reference evidence="5 6" key="1">
    <citation type="submission" date="2014-08" db="EMBL/GenBank/DDBJ databases">
        <title>Clostridium innocuum, an unnegligible vancomycin-resistant pathogen causing extra-intestinal infections.</title>
        <authorList>
            <person name="Feng Y."/>
            <person name="Chiu C.-H."/>
        </authorList>
    </citation>
    <scope>NUCLEOTIDE SEQUENCE [LARGE SCALE GENOMIC DNA]</scope>
    <source>
        <strain evidence="5 6">AN88</strain>
    </source>
</reference>
<dbReference type="AlphaFoldDB" id="A0A099I7Z0"/>
<keyword evidence="2 3" id="KW-0378">Hydrolase</keyword>
<dbReference type="Proteomes" id="UP000030008">
    <property type="component" value="Unassembled WGS sequence"/>
</dbReference>
<comment type="similarity">
    <text evidence="1 3">Belongs to the Nudix hydrolase family.</text>
</comment>
<dbReference type="InterPro" id="IPR015797">
    <property type="entry name" value="NUDIX_hydrolase-like_dom_sf"/>
</dbReference>
<dbReference type="PROSITE" id="PS00893">
    <property type="entry name" value="NUDIX_BOX"/>
    <property type="match status" value="1"/>
</dbReference>
<evidence type="ECO:0000256" key="3">
    <source>
        <dbReference type="RuleBase" id="RU003476"/>
    </source>
</evidence>
<evidence type="ECO:0000313" key="6">
    <source>
        <dbReference type="Proteomes" id="UP000030008"/>
    </source>
</evidence>
<evidence type="ECO:0000256" key="1">
    <source>
        <dbReference type="ARBA" id="ARBA00005582"/>
    </source>
</evidence>
<dbReference type="InterPro" id="IPR000086">
    <property type="entry name" value="NUDIX_hydrolase_dom"/>
</dbReference>
<accession>A0A099I7Z0</accession>
<dbReference type="PRINTS" id="PR00502">
    <property type="entry name" value="NUDIXFAMILY"/>
</dbReference>
<dbReference type="Pfam" id="PF00293">
    <property type="entry name" value="NUDIX"/>
    <property type="match status" value="1"/>
</dbReference>
<dbReference type="RefSeq" id="WP_044904746.1">
    <property type="nucleotide sequence ID" value="NZ_JQIF01000032.1"/>
</dbReference>
<evidence type="ECO:0000256" key="2">
    <source>
        <dbReference type="ARBA" id="ARBA00022801"/>
    </source>
</evidence>
<dbReference type="PANTHER" id="PTHR43736:SF1">
    <property type="entry name" value="DIHYDRONEOPTERIN TRIPHOSPHATE DIPHOSPHATASE"/>
    <property type="match status" value="1"/>
</dbReference>
<dbReference type="EMBL" id="JQIF01000032">
    <property type="protein sequence ID" value="KGJ53810.1"/>
    <property type="molecule type" value="Genomic_DNA"/>
</dbReference>
<gene>
    <name evidence="5" type="ORF">CIAN88_07005</name>
</gene>
<dbReference type="Gene3D" id="3.90.79.10">
    <property type="entry name" value="Nucleoside Triphosphate Pyrophosphohydrolase"/>
    <property type="match status" value="1"/>
</dbReference>
<proteinExistence type="inferred from homology"/>
<dbReference type="InterPro" id="IPR020476">
    <property type="entry name" value="Nudix_hydrolase"/>
</dbReference>
<name>A0A099I7Z0_CLOIN</name>
<dbReference type="CDD" id="cd04693">
    <property type="entry name" value="NUDIX_Hydrolase"/>
    <property type="match status" value="1"/>
</dbReference>
<protein>
    <submittedName>
        <fullName evidence="5">NUDIX hydrolase</fullName>
    </submittedName>
</protein>
<organism evidence="5 6">
    <name type="scientific">Clostridium innocuum</name>
    <dbReference type="NCBI Taxonomy" id="1522"/>
    <lineage>
        <taxon>Bacteria</taxon>
        <taxon>Bacillati</taxon>
        <taxon>Bacillota</taxon>
        <taxon>Clostridia</taxon>
        <taxon>Eubacteriales</taxon>
        <taxon>Clostridiaceae</taxon>
        <taxon>Clostridium</taxon>
    </lineage>
</organism>
<dbReference type="InterPro" id="IPR020084">
    <property type="entry name" value="NUDIX_hydrolase_CS"/>
</dbReference>
<evidence type="ECO:0000313" key="5">
    <source>
        <dbReference type="EMBL" id="KGJ53810.1"/>
    </source>
</evidence>
<dbReference type="SUPFAM" id="SSF55811">
    <property type="entry name" value="Nudix"/>
    <property type="match status" value="1"/>
</dbReference>
<evidence type="ECO:0000259" key="4">
    <source>
        <dbReference type="PROSITE" id="PS51462"/>
    </source>
</evidence>
<feature type="domain" description="Nudix hydrolase" evidence="4">
    <location>
        <begin position="28"/>
        <end position="157"/>
    </location>
</feature>
<comment type="caution">
    <text evidence="5">The sequence shown here is derived from an EMBL/GenBank/DDBJ whole genome shotgun (WGS) entry which is preliminary data.</text>
</comment>
<dbReference type="PROSITE" id="PS51462">
    <property type="entry name" value="NUDIX"/>
    <property type="match status" value="1"/>
</dbReference>
<sequence length="170" mass="19959">MELWDLYDAQRKPMNKLQMRGKPIPEGCYHIVVFIWTFTYDGRLLLTKRDACKPGGLLWEVTGGSVLHGETSQEGAKRELYEETGISCRVEQLQKLHTKVKGQGIYDHYLLQYPVELDKLQLQEKETIDAMLVDQSTFEDMMRVHILTHPLQLWYHELKDTLAVYFQKSR</sequence>